<dbReference type="Gene3D" id="3.30.2010.10">
    <property type="entry name" value="Metalloproteases ('zincins'), catalytic domain"/>
    <property type="match status" value="1"/>
</dbReference>
<dbReference type="GO" id="GO:0004222">
    <property type="term" value="F:metalloendopeptidase activity"/>
    <property type="evidence" value="ECO:0007669"/>
    <property type="project" value="InterPro"/>
</dbReference>
<protein>
    <submittedName>
        <fullName evidence="9">Zn-dependent protease with chaperone function</fullName>
    </submittedName>
</protein>
<evidence type="ECO:0000259" key="8">
    <source>
        <dbReference type="Pfam" id="PF01435"/>
    </source>
</evidence>
<evidence type="ECO:0000256" key="5">
    <source>
        <dbReference type="ARBA" id="ARBA00023049"/>
    </source>
</evidence>
<name>A0A1H0RU65_9ACTN</name>
<evidence type="ECO:0000256" key="7">
    <source>
        <dbReference type="SAM" id="MobiDB-lite"/>
    </source>
</evidence>
<dbReference type="OrthoDB" id="9810445at2"/>
<dbReference type="AlphaFoldDB" id="A0A1H0RU65"/>
<keyword evidence="5 6" id="KW-0482">Metalloprotease</keyword>
<sequence>MARTVAKKRVTFPGISSRAWEHPADRSALVALRAVPGFDTVLKALAGLFRERKHRLMYLSSAVKVSDRQFAEIDRLLSDATATLDSPKRPELYIRQDPAAVAMCIGMDEPFIVISTGMVDLLDDPDEIRWVIGHELGHAMSGHAVYQTMLFHLLRIADNLGWMPLGGLALRAIIAALYEWSRKAELSADRAGMLVAQDPQVPLRVFMKLAGGASLGKMDTVAFLEQAAEYEAAGDIRDGVLKLMNLERQSHPFSVVRAAEIRKWVESGDYKQIMAGDYPRREDDSKASISEEIKAAAKSYRDGFNNSNDPLTQTARSVGKDFGGAAQNVGQSLADTLTGLWKRFDTSTGATGEPADDTPPDDDPKGDSGKKGKPGK</sequence>
<dbReference type="Proteomes" id="UP000198741">
    <property type="component" value="Chromosome I"/>
</dbReference>
<dbReference type="InterPro" id="IPR051156">
    <property type="entry name" value="Mito/Outer_Membr_Metalloprot"/>
</dbReference>
<feature type="region of interest" description="Disordered" evidence="7">
    <location>
        <begin position="344"/>
        <end position="376"/>
    </location>
</feature>
<evidence type="ECO:0000256" key="6">
    <source>
        <dbReference type="RuleBase" id="RU003983"/>
    </source>
</evidence>
<dbReference type="Pfam" id="PF01435">
    <property type="entry name" value="Peptidase_M48"/>
    <property type="match status" value="1"/>
</dbReference>
<reference evidence="9 10" key="1">
    <citation type="submission" date="2016-10" db="EMBL/GenBank/DDBJ databases">
        <authorList>
            <person name="de Groot N.N."/>
        </authorList>
    </citation>
    <scope>NUCLEOTIDE SEQUENCE [LARGE SCALE GENOMIC DNA]</scope>
    <source>
        <strain evidence="10">P4-7,KCTC 19426,CECT 7604</strain>
    </source>
</reference>
<dbReference type="EMBL" id="LT629710">
    <property type="protein sequence ID" value="SDP32940.1"/>
    <property type="molecule type" value="Genomic_DNA"/>
</dbReference>
<proteinExistence type="inferred from homology"/>
<comment type="cofactor">
    <cofactor evidence="6">
        <name>Zn(2+)</name>
        <dbReference type="ChEBI" id="CHEBI:29105"/>
    </cofactor>
    <text evidence="6">Binds 1 zinc ion per subunit.</text>
</comment>
<evidence type="ECO:0000313" key="10">
    <source>
        <dbReference type="Proteomes" id="UP000198741"/>
    </source>
</evidence>
<accession>A0A1H0RU65</accession>
<dbReference type="STRING" id="1090615.SAMN04515671_3750"/>
<keyword evidence="2" id="KW-0479">Metal-binding</keyword>
<evidence type="ECO:0000256" key="3">
    <source>
        <dbReference type="ARBA" id="ARBA00022801"/>
    </source>
</evidence>
<dbReference type="GO" id="GO:0016020">
    <property type="term" value="C:membrane"/>
    <property type="evidence" value="ECO:0007669"/>
    <property type="project" value="TreeGrafter"/>
</dbReference>
<evidence type="ECO:0000256" key="1">
    <source>
        <dbReference type="ARBA" id="ARBA00022670"/>
    </source>
</evidence>
<dbReference type="InterPro" id="IPR001915">
    <property type="entry name" value="Peptidase_M48"/>
</dbReference>
<evidence type="ECO:0000256" key="4">
    <source>
        <dbReference type="ARBA" id="ARBA00022833"/>
    </source>
</evidence>
<dbReference type="GO" id="GO:0046872">
    <property type="term" value="F:metal ion binding"/>
    <property type="evidence" value="ECO:0007669"/>
    <property type="project" value="UniProtKB-KW"/>
</dbReference>
<organism evidence="9 10">
    <name type="scientific">Nakamurella panacisegetis</name>
    <dbReference type="NCBI Taxonomy" id="1090615"/>
    <lineage>
        <taxon>Bacteria</taxon>
        <taxon>Bacillati</taxon>
        <taxon>Actinomycetota</taxon>
        <taxon>Actinomycetes</taxon>
        <taxon>Nakamurellales</taxon>
        <taxon>Nakamurellaceae</taxon>
        <taxon>Nakamurella</taxon>
    </lineage>
</organism>
<dbReference type="PANTHER" id="PTHR22726">
    <property type="entry name" value="METALLOENDOPEPTIDASE OMA1"/>
    <property type="match status" value="1"/>
</dbReference>
<dbReference type="PANTHER" id="PTHR22726:SF7">
    <property type="entry name" value="CONSERVED PROTEIN"/>
    <property type="match status" value="1"/>
</dbReference>
<comment type="similarity">
    <text evidence="6">Belongs to the peptidase M48 family.</text>
</comment>
<keyword evidence="4 6" id="KW-0862">Zinc</keyword>
<keyword evidence="3 6" id="KW-0378">Hydrolase</keyword>
<keyword evidence="1 6" id="KW-0645">Protease</keyword>
<dbReference type="GO" id="GO:0051603">
    <property type="term" value="P:proteolysis involved in protein catabolic process"/>
    <property type="evidence" value="ECO:0007669"/>
    <property type="project" value="TreeGrafter"/>
</dbReference>
<dbReference type="CDD" id="cd07325">
    <property type="entry name" value="M48_Ste24p_like"/>
    <property type="match status" value="1"/>
</dbReference>
<gene>
    <name evidence="9" type="ORF">SAMN04515671_3750</name>
</gene>
<dbReference type="RefSeq" id="WP_090478826.1">
    <property type="nucleotide sequence ID" value="NZ_LT629710.1"/>
</dbReference>
<keyword evidence="10" id="KW-1185">Reference proteome</keyword>
<feature type="domain" description="Peptidase M48" evidence="8">
    <location>
        <begin position="68"/>
        <end position="264"/>
    </location>
</feature>
<evidence type="ECO:0000256" key="2">
    <source>
        <dbReference type="ARBA" id="ARBA00022723"/>
    </source>
</evidence>
<evidence type="ECO:0000313" key="9">
    <source>
        <dbReference type="EMBL" id="SDP32940.1"/>
    </source>
</evidence>